<dbReference type="AlphaFoldDB" id="A0A9D4HGP6"/>
<dbReference type="OrthoDB" id="18388at2759"/>
<proteinExistence type="predicted"/>
<dbReference type="InterPro" id="IPR036322">
    <property type="entry name" value="WD40_repeat_dom_sf"/>
</dbReference>
<dbReference type="FunFam" id="2.130.10.10:FF:000214">
    <property type="entry name" value="WD repeat-containing protein 74"/>
    <property type="match status" value="1"/>
</dbReference>
<reference evidence="1" key="1">
    <citation type="journal article" date="2019" name="bioRxiv">
        <title>The Genome of the Zebra Mussel, Dreissena polymorpha: A Resource for Invasive Species Research.</title>
        <authorList>
            <person name="McCartney M.A."/>
            <person name="Auch B."/>
            <person name="Kono T."/>
            <person name="Mallez S."/>
            <person name="Zhang Y."/>
            <person name="Obille A."/>
            <person name="Becker A."/>
            <person name="Abrahante J.E."/>
            <person name="Garbe J."/>
            <person name="Badalamenti J.P."/>
            <person name="Herman A."/>
            <person name="Mangelson H."/>
            <person name="Liachko I."/>
            <person name="Sullivan S."/>
            <person name="Sone E.D."/>
            <person name="Koren S."/>
            <person name="Silverstein K.A.T."/>
            <person name="Beckman K.B."/>
            <person name="Gohl D.M."/>
        </authorList>
    </citation>
    <scope>NUCLEOTIDE SEQUENCE</scope>
    <source>
        <strain evidence="1">Duluth1</strain>
        <tissue evidence="1">Whole animal</tissue>
    </source>
</reference>
<dbReference type="GO" id="GO:0030687">
    <property type="term" value="C:preribosome, large subunit precursor"/>
    <property type="evidence" value="ECO:0007669"/>
    <property type="project" value="TreeGrafter"/>
</dbReference>
<evidence type="ECO:0008006" key="3">
    <source>
        <dbReference type="Google" id="ProtNLM"/>
    </source>
</evidence>
<dbReference type="SUPFAM" id="SSF50978">
    <property type="entry name" value="WD40 repeat-like"/>
    <property type="match status" value="1"/>
</dbReference>
<dbReference type="PANTHER" id="PTHR16038:SF4">
    <property type="entry name" value="WD REPEAT-CONTAINING PROTEIN 74"/>
    <property type="match status" value="1"/>
</dbReference>
<sequence length="382" mass="43221">MAAPTFNVFVGSETGLLKGINTVKEYWTNLNTVATPEKSNEIRSLTWVGEHESEICVGLRNKRIATVKLIDNSFSEFTQFEQGNGDLRTAFYDRSATVLALESGVVNVWKDGELIQDINTGSNLTCMVREPAQPDTFSTGGREADLKLWDLNKPEQPVFLAKNVKNDWLNLRVPIWITGIGFLGDRKIVTCTGYHQVRVYDPQSQRRPVLDMSWEEYPITAMSLYRDNQVVVGNTHGSMALLDIRTGKLVHNFKGFAGSIRSIQCHGSQPVVASCGLDRFFRVHDINSRELIHKKYLKSRLNCMLMTGMRWQDLDSESAVEQISTEQNIGTVEQTPEGKATEDNEDEIWNQMEIVKTKTIKRKDVIADKDSVKGKKLKMKKK</sequence>
<dbReference type="GO" id="GO:0005730">
    <property type="term" value="C:nucleolus"/>
    <property type="evidence" value="ECO:0007669"/>
    <property type="project" value="InterPro"/>
</dbReference>
<organism evidence="1 2">
    <name type="scientific">Dreissena polymorpha</name>
    <name type="common">Zebra mussel</name>
    <name type="synonym">Mytilus polymorpha</name>
    <dbReference type="NCBI Taxonomy" id="45954"/>
    <lineage>
        <taxon>Eukaryota</taxon>
        <taxon>Metazoa</taxon>
        <taxon>Spiralia</taxon>
        <taxon>Lophotrochozoa</taxon>
        <taxon>Mollusca</taxon>
        <taxon>Bivalvia</taxon>
        <taxon>Autobranchia</taxon>
        <taxon>Heteroconchia</taxon>
        <taxon>Euheterodonta</taxon>
        <taxon>Imparidentia</taxon>
        <taxon>Neoheterodontei</taxon>
        <taxon>Myida</taxon>
        <taxon>Dreissenoidea</taxon>
        <taxon>Dreissenidae</taxon>
        <taxon>Dreissena</taxon>
    </lineage>
</organism>
<dbReference type="InterPro" id="IPR037379">
    <property type="entry name" value="WDR74/Nsa1"/>
</dbReference>
<dbReference type="SMART" id="SM00320">
    <property type="entry name" value="WD40"/>
    <property type="match status" value="3"/>
</dbReference>
<dbReference type="GO" id="GO:0042273">
    <property type="term" value="P:ribosomal large subunit biogenesis"/>
    <property type="evidence" value="ECO:0007669"/>
    <property type="project" value="InterPro"/>
</dbReference>
<name>A0A9D4HGP6_DREPO</name>
<comment type="caution">
    <text evidence="1">The sequence shown here is derived from an EMBL/GenBank/DDBJ whole genome shotgun (WGS) entry which is preliminary data.</text>
</comment>
<dbReference type="CDD" id="cd22857">
    <property type="entry name" value="WDR74"/>
    <property type="match status" value="1"/>
</dbReference>
<dbReference type="InterPro" id="IPR001680">
    <property type="entry name" value="WD40_rpt"/>
</dbReference>
<evidence type="ECO:0000313" key="2">
    <source>
        <dbReference type="Proteomes" id="UP000828390"/>
    </source>
</evidence>
<reference evidence="1" key="2">
    <citation type="submission" date="2020-11" db="EMBL/GenBank/DDBJ databases">
        <authorList>
            <person name="McCartney M.A."/>
            <person name="Auch B."/>
            <person name="Kono T."/>
            <person name="Mallez S."/>
            <person name="Becker A."/>
            <person name="Gohl D.M."/>
            <person name="Silverstein K.A.T."/>
            <person name="Koren S."/>
            <person name="Bechman K.B."/>
            <person name="Herman A."/>
            <person name="Abrahante J.E."/>
            <person name="Garbe J."/>
        </authorList>
    </citation>
    <scope>NUCLEOTIDE SEQUENCE</scope>
    <source>
        <strain evidence="1">Duluth1</strain>
        <tissue evidence="1">Whole animal</tissue>
    </source>
</reference>
<evidence type="ECO:0000313" key="1">
    <source>
        <dbReference type="EMBL" id="KAH3716196.1"/>
    </source>
</evidence>
<dbReference type="Gene3D" id="2.130.10.10">
    <property type="entry name" value="YVTN repeat-like/Quinoprotein amine dehydrogenase"/>
    <property type="match status" value="1"/>
</dbReference>
<accession>A0A9D4HGP6</accession>
<dbReference type="EMBL" id="JAIWYP010000013">
    <property type="protein sequence ID" value="KAH3716196.1"/>
    <property type="molecule type" value="Genomic_DNA"/>
</dbReference>
<dbReference type="PANTHER" id="PTHR16038">
    <property type="entry name" value="NOP SEVEN ASSOCIATED PROTEIN 1"/>
    <property type="match status" value="1"/>
</dbReference>
<gene>
    <name evidence="1" type="ORF">DPMN_058915</name>
</gene>
<dbReference type="Proteomes" id="UP000828390">
    <property type="component" value="Unassembled WGS sequence"/>
</dbReference>
<dbReference type="InterPro" id="IPR015943">
    <property type="entry name" value="WD40/YVTN_repeat-like_dom_sf"/>
</dbReference>
<keyword evidence="2" id="KW-1185">Reference proteome</keyword>
<protein>
    <recommendedName>
        <fullName evidence="3">WD repeat-containing protein 74</fullName>
    </recommendedName>
</protein>